<evidence type="ECO:0000313" key="2">
    <source>
        <dbReference type="Proteomes" id="UP000605013"/>
    </source>
</evidence>
<reference evidence="1 2" key="1">
    <citation type="submission" date="2020-12" db="EMBL/GenBank/DDBJ databases">
        <title>Olleya sediminilitoris sp. nov., isolated from a tidal flat.</title>
        <authorList>
            <person name="Park S."/>
            <person name="Yoon J.-H."/>
        </authorList>
    </citation>
    <scope>NUCLEOTIDE SEQUENCE [LARGE SCALE GENOMIC DNA]</scope>
    <source>
        <strain evidence="1 2">YSTF-M6</strain>
    </source>
</reference>
<organism evidence="1 2">
    <name type="scientific">Olleya sediminilitoris</name>
    <dbReference type="NCBI Taxonomy" id="2795739"/>
    <lineage>
        <taxon>Bacteria</taxon>
        <taxon>Pseudomonadati</taxon>
        <taxon>Bacteroidota</taxon>
        <taxon>Flavobacteriia</taxon>
        <taxon>Flavobacteriales</taxon>
        <taxon>Flavobacteriaceae</taxon>
    </lineage>
</organism>
<dbReference type="CDD" id="cd14738">
    <property type="entry name" value="PAAR_2"/>
    <property type="match status" value="1"/>
</dbReference>
<dbReference type="InterPro" id="IPR008727">
    <property type="entry name" value="PAAR_motif"/>
</dbReference>
<dbReference type="EMBL" id="JAEMEF010000006">
    <property type="protein sequence ID" value="MBL7559920.1"/>
    <property type="molecule type" value="Genomic_DNA"/>
</dbReference>
<accession>A0ABS1WLD3</accession>
<proteinExistence type="predicted"/>
<protein>
    <submittedName>
        <fullName evidence="1">PAAR domain-containing protein</fullName>
    </submittedName>
</protein>
<keyword evidence="2" id="KW-1185">Reference proteome</keyword>
<sequence>MPGPAATIGSMHVCPMLNPGTPPPPHVGGPVVGPGVPTVLIGGKSAAVMGDLCTCIGPPDTIVMGEGTVLIGGKPAATVGSLTAHGGQITQGEPTVLIGTGVSPTTSVMPIHKIPFPTINPTLKVMASITGRRSQLNEAIAQQEALREEAEKNGYLSLLDFSI</sequence>
<dbReference type="Gene3D" id="2.60.200.60">
    <property type="match status" value="2"/>
</dbReference>
<dbReference type="Pfam" id="PF05488">
    <property type="entry name" value="PAAR_motif"/>
    <property type="match status" value="1"/>
</dbReference>
<dbReference type="RefSeq" id="WP_028291392.1">
    <property type="nucleotide sequence ID" value="NZ_JAEMEF010000006.1"/>
</dbReference>
<dbReference type="Proteomes" id="UP000605013">
    <property type="component" value="Unassembled WGS sequence"/>
</dbReference>
<name>A0ABS1WLD3_9FLAO</name>
<gene>
    <name evidence="1" type="ORF">JAO71_08910</name>
</gene>
<evidence type="ECO:0000313" key="1">
    <source>
        <dbReference type="EMBL" id="MBL7559920.1"/>
    </source>
</evidence>
<comment type="caution">
    <text evidence="1">The sequence shown here is derived from an EMBL/GenBank/DDBJ whole genome shotgun (WGS) entry which is preliminary data.</text>
</comment>